<sequence>MSTFIAWHHPHNTLNGPVPDLRPAPTLRPLRDISQRSTFTAFSVRRVVGANTGADDLKDEYARKRSKDTSNISSTGHTKRQLRSCRRTHDQSNITLNLADDDLEIVYPCIRTPTAQPTDSERPQQRDWIVQRIVDKMTTKEGFSRWLVEWELITVPASAVNKGTDEMLRVFIHGLMWYGIVTATPVPPDAKTDDERCTVKWEQRWCWTWSLSGSRQSMRRYIEHHPGTLGNMHDEPRFWLESSKLGPYTLPPVTSSGPTGDFGLVGNYFCPENHLDYTMSFYMYCLSSIEHLRRNSKRLLNVPIRQRLTFRSSLACSERASRVWCNVRRLLAYVVGQARHWPCSYCEDGNEAMPKCVTEDSEFGGACINCSLPGKALTCKWHHKCKQCVITRRHGPVIDWKECGREDDRDADW</sequence>
<dbReference type="AlphaFoldDB" id="M2XGG2"/>
<organism evidence="2 3">
    <name type="scientific">Dothistroma septosporum (strain NZE10 / CBS 128990)</name>
    <name type="common">Red band needle blight fungus</name>
    <name type="synonym">Mycosphaerella pini</name>
    <dbReference type="NCBI Taxonomy" id="675120"/>
    <lineage>
        <taxon>Eukaryota</taxon>
        <taxon>Fungi</taxon>
        <taxon>Dikarya</taxon>
        <taxon>Ascomycota</taxon>
        <taxon>Pezizomycotina</taxon>
        <taxon>Dothideomycetes</taxon>
        <taxon>Dothideomycetidae</taxon>
        <taxon>Mycosphaerellales</taxon>
        <taxon>Mycosphaerellaceae</taxon>
        <taxon>Dothistroma</taxon>
    </lineage>
</organism>
<dbReference type="HOGENOM" id="CLU_665678_0_0_1"/>
<name>M2XGG2_DOTSN</name>
<accession>M2XGG2</accession>
<feature type="region of interest" description="Disordered" evidence="1">
    <location>
        <begin position="63"/>
        <end position="87"/>
    </location>
</feature>
<evidence type="ECO:0000256" key="1">
    <source>
        <dbReference type="SAM" id="MobiDB-lite"/>
    </source>
</evidence>
<reference evidence="3" key="1">
    <citation type="journal article" date="2012" name="PLoS Genet.">
        <title>The genomes of the fungal plant pathogens Cladosporium fulvum and Dothistroma septosporum reveal adaptation to different hosts and lifestyles but also signatures of common ancestry.</title>
        <authorList>
            <person name="de Wit P.J.G.M."/>
            <person name="van der Burgt A."/>
            <person name="Oekmen B."/>
            <person name="Stergiopoulos I."/>
            <person name="Abd-Elsalam K.A."/>
            <person name="Aerts A.L."/>
            <person name="Bahkali A.H."/>
            <person name="Beenen H.G."/>
            <person name="Chettri P."/>
            <person name="Cox M.P."/>
            <person name="Datema E."/>
            <person name="de Vries R.P."/>
            <person name="Dhillon B."/>
            <person name="Ganley A.R."/>
            <person name="Griffiths S.A."/>
            <person name="Guo Y."/>
            <person name="Hamelin R.C."/>
            <person name="Henrissat B."/>
            <person name="Kabir M.S."/>
            <person name="Jashni M.K."/>
            <person name="Kema G."/>
            <person name="Klaubauf S."/>
            <person name="Lapidus A."/>
            <person name="Levasseur A."/>
            <person name="Lindquist E."/>
            <person name="Mehrabi R."/>
            <person name="Ohm R.A."/>
            <person name="Owen T.J."/>
            <person name="Salamov A."/>
            <person name="Schwelm A."/>
            <person name="Schijlen E."/>
            <person name="Sun H."/>
            <person name="van den Burg H.A."/>
            <person name="van Ham R.C.H.J."/>
            <person name="Zhang S."/>
            <person name="Goodwin S.B."/>
            <person name="Grigoriev I.V."/>
            <person name="Collemare J."/>
            <person name="Bradshaw R.E."/>
        </authorList>
    </citation>
    <scope>NUCLEOTIDE SEQUENCE [LARGE SCALE GENOMIC DNA]</scope>
    <source>
        <strain evidence="3">NZE10 / CBS 128990</strain>
    </source>
</reference>
<dbReference type="OMA" id="QRWCWTW"/>
<evidence type="ECO:0000313" key="3">
    <source>
        <dbReference type="Proteomes" id="UP000016933"/>
    </source>
</evidence>
<dbReference type="eggNOG" id="ENOG502RHN1">
    <property type="taxonomic scope" value="Eukaryota"/>
</dbReference>
<dbReference type="EMBL" id="KB446548">
    <property type="protein sequence ID" value="EME38161.1"/>
    <property type="molecule type" value="Genomic_DNA"/>
</dbReference>
<dbReference type="OrthoDB" id="3650962at2759"/>
<dbReference type="Proteomes" id="UP000016933">
    <property type="component" value="Unassembled WGS sequence"/>
</dbReference>
<dbReference type="Pfam" id="PF12511">
    <property type="entry name" value="DUF3716"/>
    <property type="match status" value="1"/>
</dbReference>
<feature type="compositionally biased region" description="Basic residues" evidence="1">
    <location>
        <begin position="77"/>
        <end position="86"/>
    </location>
</feature>
<reference evidence="2 3" key="2">
    <citation type="journal article" date="2012" name="PLoS Pathog.">
        <title>Diverse lifestyles and strategies of plant pathogenesis encoded in the genomes of eighteen Dothideomycetes fungi.</title>
        <authorList>
            <person name="Ohm R.A."/>
            <person name="Feau N."/>
            <person name="Henrissat B."/>
            <person name="Schoch C.L."/>
            <person name="Horwitz B.A."/>
            <person name="Barry K.W."/>
            <person name="Condon B.J."/>
            <person name="Copeland A.C."/>
            <person name="Dhillon B."/>
            <person name="Glaser F."/>
            <person name="Hesse C.N."/>
            <person name="Kosti I."/>
            <person name="LaButti K."/>
            <person name="Lindquist E.A."/>
            <person name="Lucas S."/>
            <person name="Salamov A.A."/>
            <person name="Bradshaw R.E."/>
            <person name="Ciuffetti L."/>
            <person name="Hamelin R.C."/>
            <person name="Kema G.H.J."/>
            <person name="Lawrence C."/>
            <person name="Scott J.A."/>
            <person name="Spatafora J.W."/>
            <person name="Turgeon B.G."/>
            <person name="de Wit P.J.G.M."/>
            <person name="Zhong S."/>
            <person name="Goodwin S.B."/>
            <person name="Grigoriev I.V."/>
        </authorList>
    </citation>
    <scope>NUCLEOTIDE SEQUENCE [LARGE SCALE GENOMIC DNA]</scope>
    <source>
        <strain evidence="3">NZE10 / CBS 128990</strain>
    </source>
</reference>
<dbReference type="InterPro" id="IPR022190">
    <property type="entry name" value="DUF3716"/>
</dbReference>
<proteinExistence type="predicted"/>
<keyword evidence="3" id="KW-1185">Reference proteome</keyword>
<evidence type="ECO:0000313" key="2">
    <source>
        <dbReference type="EMBL" id="EME38161.1"/>
    </source>
</evidence>
<protein>
    <submittedName>
        <fullName evidence="2">Uncharacterized protein</fullName>
    </submittedName>
</protein>
<gene>
    <name evidence="2" type="ORF">DOTSEDRAFT_39691</name>
</gene>